<feature type="chain" id="PRO_5016970312" evidence="1">
    <location>
        <begin position="21"/>
        <end position="137"/>
    </location>
</feature>
<dbReference type="Proteomes" id="UP000257109">
    <property type="component" value="Unassembled WGS sequence"/>
</dbReference>
<dbReference type="AlphaFoldDB" id="A0A371G4R3"/>
<organism evidence="2 3">
    <name type="scientific">Mucuna pruriens</name>
    <name type="common">Velvet bean</name>
    <name type="synonym">Dolichos pruriens</name>
    <dbReference type="NCBI Taxonomy" id="157652"/>
    <lineage>
        <taxon>Eukaryota</taxon>
        <taxon>Viridiplantae</taxon>
        <taxon>Streptophyta</taxon>
        <taxon>Embryophyta</taxon>
        <taxon>Tracheophyta</taxon>
        <taxon>Spermatophyta</taxon>
        <taxon>Magnoliopsida</taxon>
        <taxon>eudicotyledons</taxon>
        <taxon>Gunneridae</taxon>
        <taxon>Pentapetalae</taxon>
        <taxon>rosids</taxon>
        <taxon>fabids</taxon>
        <taxon>Fabales</taxon>
        <taxon>Fabaceae</taxon>
        <taxon>Papilionoideae</taxon>
        <taxon>50 kb inversion clade</taxon>
        <taxon>NPAAA clade</taxon>
        <taxon>indigoferoid/millettioid clade</taxon>
        <taxon>Phaseoleae</taxon>
        <taxon>Mucuna</taxon>
    </lineage>
</organism>
<dbReference type="EMBL" id="QJKJ01006764">
    <property type="protein sequence ID" value="RDX85556.1"/>
    <property type="molecule type" value="Genomic_DNA"/>
</dbReference>
<feature type="non-terminal residue" evidence="2">
    <location>
        <position position="137"/>
    </location>
</feature>
<keyword evidence="1" id="KW-0732">Signal</keyword>
<reference evidence="2" key="1">
    <citation type="submission" date="2018-05" db="EMBL/GenBank/DDBJ databases">
        <title>Draft genome of Mucuna pruriens seed.</title>
        <authorList>
            <person name="Nnadi N.E."/>
            <person name="Vos R."/>
            <person name="Hasami M.H."/>
            <person name="Devisetty U.K."/>
            <person name="Aguiy J.C."/>
        </authorList>
    </citation>
    <scope>NUCLEOTIDE SEQUENCE [LARGE SCALE GENOMIC DNA]</scope>
    <source>
        <strain evidence="2">JCA_2017</strain>
    </source>
</reference>
<accession>A0A371G4R3</accession>
<evidence type="ECO:0000313" key="3">
    <source>
        <dbReference type="Proteomes" id="UP000257109"/>
    </source>
</evidence>
<sequence length="137" mass="16001">MGATLLLECVFHMMLRKCLSNYWKIKTKKKEENNLDCLEEVAKGKEWASKVVKQKTINEICKDRDIAIQEICNCIYGNALSFNLVRSPLFVQMLKVVGEYAKGLKPPTYHEVRISFLKKMIDNIHKSLDKYKGEWEK</sequence>
<gene>
    <name evidence="2" type="ORF">CR513_33239</name>
</gene>
<evidence type="ECO:0000313" key="2">
    <source>
        <dbReference type="EMBL" id="RDX85556.1"/>
    </source>
</evidence>
<proteinExistence type="predicted"/>
<dbReference type="OrthoDB" id="2442898at2759"/>
<feature type="signal peptide" evidence="1">
    <location>
        <begin position="1"/>
        <end position="20"/>
    </location>
</feature>
<protein>
    <submittedName>
        <fullName evidence="2">Uncharacterized protein</fullName>
    </submittedName>
</protein>
<evidence type="ECO:0000256" key="1">
    <source>
        <dbReference type="SAM" id="SignalP"/>
    </source>
</evidence>
<name>A0A371G4R3_MUCPR</name>
<comment type="caution">
    <text evidence="2">The sequence shown here is derived from an EMBL/GenBank/DDBJ whole genome shotgun (WGS) entry which is preliminary data.</text>
</comment>
<keyword evidence="3" id="KW-1185">Reference proteome</keyword>